<name>A0A0F9JKN9_9ZZZZ</name>
<reference evidence="1" key="1">
    <citation type="journal article" date="2015" name="Nature">
        <title>Complex archaea that bridge the gap between prokaryotes and eukaryotes.</title>
        <authorList>
            <person name="Spang A."/>
            <person name="Saw J.H."/>
            <person name="Jorgensen S.L."/>
            <person name="Zaremba-Niedzwiedzka K."/>
            <person name="Martijn J."/>
            <person name="Lind A.E."/>
            <person name="van Eijk R."/>
            <person name="Schleper C."/>
            <person name="Guy L."/>
            <person name="Ettema T.J."/>
        </authorList>
    </citation>
    <scope>NUCLEOTIDE SEQUENCE</scope>
</reference>
<accession>A0A0F9JKN9</accession>
<evidence type="ECO:0000313" key="1">
    <source>
        <dbReference type="EMBL" id="KKM06271.1"/>
    </source>
</evidence>
<protein>
    <submittedName>
        <fullName evidence="1">Uncharacterized protein</fullName>
    </submittedName>
</protein>
<comment type="caution">
    <text evidence="1">The sequence shown here is derived from an EMBL/GenBank/DDBJ whole genome shotgun (WGS) entry which is preliminary data.</text>
</comment>
<gene>
    <name evidence="1" type="ORF">LCGC14_1745640</name>
</gene>
<dbReference type="EMBL" id="LAZR01016034">
    <property type="protein sequence ID" value="KKM06271.1"/>
    <property type="molecule type" value="Genomic_DNA"/>
</dbReference>
<sequence>MRLTKNKLRELKVYNPHNLASRAGSKLFIALTPGENGRMAHYPHWTVCGIGFKVDPNGAWFDHGDKAFSINCRANKITELNRAIQWCYDNYQIPKDQWEKDPYGGWQIKGTIERVVRNE</sequence>
<proteinExistence type="predicted"/>
<organism evidence="1">
    <name type="scientific">marine sediment metagenome</name>
    <dbReference type="NCBI Taxonomy" id="412755"/>
    <lineage>
        <taxon>unclassified sequences</taxon>
        <taxon>metagenomes</taxon>
        <taxon>ecological metagenomes</taxon>
    </lineage>
</organism>
<dbReference type="AlphaFoldDB" id="A0A0F9JKN9"/>